<dbReference type="PANTHER" id="PTHR11257:SF11">
    <property type="entry name" value="CHEMOSENSORY PROTEIN 17"/>
    <property type="match status" value="1"/>
</dbReference>
<dbReference type="SUPFAM" id="SSF100910">
    <property type="entry name" value="Chemosensory protein Csp2"/>
    <property type="match status" value="1"/>
</dbReference>
<dbReference type="InterPro" id="IPR036682">
    <property type="entry name" value="OS_D_A10/PebIII_sf"/>
</dbReference>
<name>A0A3G2LGF6_9ORTH</name>
<dbReference type="InterPro" id="IPR005055">
    <property type="entry name" value="A10/PebIII"/>
</dbReference>
<evidence type="ECO:0000256" key="1">
    <source>
        <dbReference type="SAM" id="SignalP"/>
    </source>
</evidence>
<feature type="signal peptide" evidence="1">
    <location>
        <begin position="1"/>
        <end position="24"/>
    </location>
</feature>
<dbReference type="Pfam" id="PF03392">
    <property type="entry name" value="OS-D"/>
    <property type="match status" value="1"/>
</dbReference>
<proteinExistence type="evidence at transcript level"/>
<evidence type="ECO:0000313" key="2">
    <source>
        <dbReference type="EMBL" id="AYN71360.1"/>
    </source>
</evidence>
<dbReference type="Gene3D" id="1.10.2080.10">
    <property type="entry name" value="Insect odorant-binding protein A10/Ejaculatory bulb-specific protein 3"/>
    <property type="match status" value="1"/>
</dbReference>
<feature type="chain" id="PRO_5017987357" evidence="1">
    <location>
        <begin position="25"/>
        <end position="132"/>
    </location>
</feature>
<dbReference type="PANTHER" id="PTHR11257">
    <property type="entry name" value="CHEMOSENSORY PROTEIN-RELATED"/>
    <property type="match status" value="1"/>
</dbReference>
<sequence>MSRLLLLVASAALLAAAWVRPAAASFAAPAVLDVDSPTQSEAAFQDTMRCVFGDNDYEVCDSNSVSIKYIMWRLLEKGCNSCTDDELKVFRFMAYLSNNRQNDWQQVLNKYDPQGEFRSRNAAQWKQHGVAV</sequence>
<reference evidence="2" key="1">
    <citation type="submission" date="2018-06" db="EMBL/GenBank/DDBJ databases">
        <title>Transcriptome analysis and expression profiles of olfactory relative protein genes in Oedaleus infernalis.</title>
        <authorList>
            <person name="Zhang Y."/>
            <person name="Pang B."/>
        </authorList>
    </citation>
    <scope>NUCLEOTIDE SEQUENCE</scope>
</reference>
<organism evidence="2">
    <name type="scientific">Oedaleus infernalis</name>
    <dbReference type="NCBI Taxonomy" id="267432"/>
    <lineage>
        <taxon>Eukaryota</taxon>
        <taxon>Metazoa</taxon>
        <taxon>Ecdysozoa</taxon>
        <taxon>Arthropoda</taxon>
        <taxon>Hexapoda</taxon>
        <taxon>Insecta</taxon>
        <taxon>Pterygota</taxon>
        <taxon>Neoptera</taxon>
        <taxon>Polyneoptera</taxon>
        <taxon>Orthoptera</taxon>
        <taxon>Caelifera</taxon>
        <taxon>Acrididea</taxon>
        <taxon>Acridomorpha</taxon>
        <taxon>Acridoidea</taxon>
        <taxon>Acrididae</taxon>
        <taxon>Oedipodinae</taxon>
        <taxon>Oedaleus</taxon>
    </lineage>
</organism>
<dbReference type="AlphaFoldDB" id="A0A3G2LGF6"/>
<gene>
    <name evidence="2" type="primary">CSP11</name>
</gene>
<protein>
    <submittedName>
        <fullName evidence="2">Chemosensory protein 11</fullName>
    </submittedName>
</protein>
<dbReference type="EMBL" id="MH568707">
    <property type="protein sequence ID" value="AYN71360.1"/>
    <property type="molecule type" value="mRNA"/>
</dbReference>
<keyword evidence="1" id="KW-0732">Signal</keyword>
<accession>A0A3G2LGF6</accession>